<evidence type="ECO:0000256" key="3">
    <source>
        <dbReference type="PROSITE-ProRule" id="PRU00284"/>
    </source>
</evidence>
<protein>
    <recommendedName>
        <fullName evidence="6">Methyl-accepting transducer domain-containing protein</fullName>
    </recommendedName>
</protein>
<gene>
    <name evidence="7" type="ORF">N47_J05130</name>
</gene>
<dbReference type="GO" id="GO:0006935">
    <property type="term" value="P:chemotaxis"/>
    <property type="evidence" value="ECO:0007669"/>
    <property type="project" value="UniProtKB-KW"/>
</dbReference>
<feature type="transmembrane region" description="Helical" evidence="5">
    <location>
        <begin position="183"/>
        <end position="204"/>
    </location>
</feature>
<evidence type="ECO:0000256" key="1">
    <source>
        <dbReference type="ARBA" id="ARBA00022500"/>
    </source>
</evidence>
<sequence>MMKNLSMSKKIWLSMSILVIGYFLTMVFGFGMGIRMESRMLSVSNYLFPASNLAQEALTAFKDQVRLYNDGIMLGDSETINRAGNEAENVQKALGGILNLPGVDEEFAVQVRETLAALKSFTSEAQPIYLSMSKGENQSSRAGQLAGQTEALRSRISKIQQMFADRLKDEMMSNAKASKRQRFMNIGVFVIVVLLGIILTGLIISRSITGPIGRIIGGLTEGANKVNDASDQVSSAGQTMATGTSQQAASIEEIASSLEEMTSMIKQNADNSTEATRVMGDSDRTVLEAHNAMKRLSQSMDDISNASKETQKIIKTIDEIAFQTNLLALNAAVEAARAGEAGAGFAVVADEVRNLAMRAADAARNTATLIDNTIAAVKNGTVYSETTLAAFTKTMESSKKVSSLVSEIAAGSQEQAQGIQQVNSAMSEIDTVIQKTAAIAEESASAAEELNSQSKAMNGYVEQLVVLVGLSNNQNGNNKKNAPNTTVTYSYGKENTGTKRRSEVATNRLIAHHESDF</sequence>
<dbReference type="Pfam" id="PF00015">
    <property type="entry name" value="MCPsignal"/>
    <property type="match status" value="1"/>
</dbReference>
<proteinExistence type="inferred from homology"/>
<dbReference type="Gene3D" id="1.10.287.950">
    <property type="entry name" value="Methyl-accepting chemotaxis protein"/>
    <property type="match status" value="1"/>
</dbReference>
<dbReference type="GO" id="GO:0007165">
    <property type="term" value="P:signal transduction"/>
    <property type="evidence" value="ECO:0007669"/>
    <property type="project" value="UniProtKB-KW"/>
</dbReference>
<feature type="transmembrane region" description="Helical" evidence="5">
    <location>
        <begin position="12"/>
        <end position="34"/>
    </location>
</feature>
<dbReference type="AlphaFoldDB" id="E1YG38"/>
<accession>E1YG38</accession>
<name>E1YG38_9BACT</name>
<dbReference type="SUPFAM" id="SSF58104">
    <property type="entry name" value="Methyl-accepting chemotaxis protein (MCP) signaling domain"/>
    <property type="match status" value="1"/>
</dbReference>
<dbReference type="EMBL" id="FR695872">
    <property type="protein sequence ID" value="CBX29532.1"/>
    <property type="molecule type" value="Genomic_DNA"/>
</dbReference>
<dbReference type="GO" id="GO:0004888">
    <property type="term" value="F:transmembrane signaling receptor activity"/>
    <property type="evidence" value="ECO:0007669"/>
    <property type="project" value="TreeGrafter"/>
</dbReference>
<dbReference type="InterPro" id="IPR004089">
    <property type="entry name" value="MCPsignal_dom"/>
</dbReference>
<dbReference type="InterPro" id="IPR051310">
    <property type="entry name" value="MCP_chemotaxis"/>
</dbReference>
<dbReference type="GO" id="GO:0005886">
    <property type="term" value="C:plasma membrane"/>
    <property type="evidence" value="ECO:0007669"/>
    <property type="project" value="TreeGrafter"/>
</dbReference>
<keyword evidence="3" id="KW-0807">Transducer</keyword>
<comment type="similarity">
    <text evidence="2">Belongs to the methyl-accepting chemotaxis (MCP) protein family.</text>
</comment>
<keyword evidence="1" id="KW-0145">Chemotaxis</keyword>
<evidence type="ECO:0000259" key="6">
    <source>
        <dbReference type="PROSITE" id="PS50111"/>
    </source>
</evidence>
<organism evidence="7">
    <name type="scientific">uncultured Desulfobacterium sp</name>
    <dbReference type="NCBI Taxonomy" id="201089"/>
    <lineage>
        <taxon>Bacteria</taxon>
        <taxon>Pseudomonadati</taxon>
        <taxon>Thermodesulfobacteriota</taxon>
        <taxon>Desulfobacteria</taxon>
        <taxon>Desulfobacterales</taxon>
        <taxon>Desulfobacteriaceae</taxon>
        <taxon>Desulfobacterium</taxon>
        <taxon>environmental samples</taxon>
    </lineage>
</organism>
<evidence type="ECO:0000256" key="4">
    <source>
        <dbReference type="SAM" id="MobiDB-lite"/>
    </source>
</evidence>
<dbReference type="SMART" id="SM00283">
    <property type="entry name" value="MA"/>
    <property type="match status" value="1"/>
</dbReference>
<keyword evidence="5" id="KW-1133">Transmembrane helix</keyword>
<evidence type="ECO:0000313" key="7">
    <source>
        <dbReference type="EMBL" id="CBX29532.1"/>
    </source>
</evidence>
<feature type="compositionally biased region" description="Polar residues" evidence="4">
    <location>
        <begin position="482"/>
        <end position="495"/>
    </location>
</feature>
<keyword evidence="5" id="KW-0812">Transmembrane</keyword>
<evidence type="ECO:0000256" key="5">
    <source>
        <dbReference type="SAM" id="Phobius"/>
    </source>
</evidence>
<feature type="region of interest" description="Disordered" evidence="4">
    <location>
        <begin position="473"/>
        <end position="501"/>
    </location>
</feature>
<reference evidence="7" key="1">
    <citation type="journal article" date="2011" name="Environ. Microbiol.">
        <title>Genomic insights into the metabolic potential of the polycyclic aromatic hydrocarbon degrading sulfate-reducing Deltaproteobacterium N47.</title>
        <authorList>
            <person name="Bergmann F."/>
            <person name="Selesi D."/>
            <person name="Weinmaier T."/>
            <person name="Tischler P."/>
            <person name="Rattei T."/>
            <person name="Meckenstock R.U."/>
        </authorList>
    </citation>
    <scope>NUCLEOTIDE SEQUENCE</scope>
</reference>
<dbReference type="PANTHER" id="PTHR43531">
    <property type="entry name" value="PROTEIN ICFG"/>
    <property type="match status" value="1"/>
</dbReference>
<feature type="domain" description="Methyl-accepting transducer" evidence="6">
    <location>
        <begin position="222"/>
        <end position="451"/>
    </location>
</feature>
<evidence type="ECO:0000256" key="2">
    <source>
        <dbReference type="ARBA" id="ARBA00029447"/>
    </source>
</evidence>
<keyword evidence="5" id="KW-0472">Membrane</keyword>
<dbReference type="PANTHER" id="PTHR43531:SF11">
    <property type="entry name" value="METHYL-ACCEPTING CHEMOTAXIS PROTEIN 3"/>
    <property type="match status" value="1"/>
</dbReference>
<dbReference type="PROSITE" id="PS50111">
    <property type="entry name" value="CHEMOTAXIS_TRANSDUC_2"/>
    <property type="match status" value="1"/>
</dbReference>